<name>A0A2N7S099_9MICC</name>
<protein>
    <submittedName>
        <fullName evidence="2">CoA-binding protein</fullName>
    </submittedName>
</protein>
<organism evidence="2 3">
    <name type="scientific">Glutamicibacter arilaitensis</name>
    <dbReference type="NCBI Taxonomy" id="256701"/>
    <lineage>
        <taxon>Bacteria</taxon>
        <taxon>Bacillati</taxon>
        <taxon>Actinomycetota</taxon>
        <taxon>Actinomycetes</taxon>
        <taxon>Micrococcales</taxon>
        <taxon>Micrococcaceae</taxon>
        <taxon>Glutamicibacter</taxon>
    </lineage>
</organism>
<gene>
    <name evidence="2" type="ORF">CIK84_12880</name>
</gene>
<dbReference type="RefSeq" id="WP_013347634.1">
    <property type="nucleotide sequence ID" value="NZ_JABUYH010000065.1"/>
</dbReference>
<dbReference type="EMBL" id="PNQX01000002">
    <property type="protein sequence ID" value="PMQ19562.1"/>
    <property type="molecule type" value="Genomic_DNA"/>
</dbReference>
<dbReference type="AlphaFoldDB" id="A0A2N7S099"/>
<dbReference type="Proteomes" id="UP000235739">
    <property type="component" value="Unassembled WGS sequence"/>
</dbReference>
<comment type="caution">
    <text evidence="2">The sequence shown here is derived from an EMBL/GenBank/DDBJ whole genome shotgun (WGS) entry which is preliminary data.</text>
</comment>
<dbReference type="InterPro" id="IPR036291">
    <property type="entry name" value="NAD(P)-bd_dom_sf"/>
</dbReference>
<dbReference type="SMART" id="SM00881">
    <property type="entry name" value="CoA_binding"/>
    <property type="match status" value="1"/>
</dbReference>
<dbReference type="SUPFAM" id="SSF51735">
    <property type="entry name" value="NAD(P)-binding Rossmann-fold domains"/>
    <property type="match status" value="1"/>
</dbReference>
<reference evidence="2 3" key="1">
    <citation type="journal article" date="2017" name="Elife">
        <title>Extensive horizontal gene transfer in cheese-associated bacteria.</title>
        <authorList>
            <person name="Bonham K.S."/>
            <person name="Wolfe B.E."/>
            <person name="Dutton R.J."/>
        </authorList>
    </citation>
    <scope>NUCLEOTIDE SEQUENCE [LARGE SCALE GENOMIC DNA]</scope>
    <source>
        <strain evidence="2 3">JB182</strain>
    </source>
</reference>
<sequence>MSAAETTWEAPGAAQRLEILRQTKTIAIVGASNKPSRASYFVATYLLSSSKYKVYFINPVLDEILGQPVYKSLADLPETPDLVEVFRKHDDLPTVLDEALAVGAKTLWLQLGSWHEEVAHRAEAAGMNVVMDRCVKIEHARFHGGLRLAGFNTGVISSKRQVLA</sequence>
<dbReference type="Gene3D" id="3.40.50.720">
    <property type="entry name" value="NAD(P)-binding Rossmann-like Domain"/>
    <property type="match status" value="1"/>
</dbReference>
<evidence type="ECO:0000313" key="3">
    <source>
        <dbReference type="Proteomes" id="UP000235739"/>
    </source>
</evidence>
<dbReference type="PANTHER" id="PTHR33303">
    <property type="entry name" value="CYTOPLASMIC PROTEIN-RELATED"/>
    <property type="match status" value="1"/>
</dbReference>
<dbReference type="PANTHER" id="PTHR33303:SF2">
    <property type="entry name" value="COA-BINDING DOMAIN-CONTAINING PROTEIN"/>
    <property type="match status" value="1"/>
</dbReference>
<dbReference type="OMA" id="IEHARFH"/>
<proteinExistence type="predicted"/>
<feature type="domain" description="CoA-binding" evidence="1">
    <location>
        <begin position="19"/>
        <end position="113"/>
    </location>
</feature>
<evidence type="ECO:0000313" key="2">
    <source>
        <dbReference type="EMBL" id="PMQ19562.1"/>
    </source>
</evidence>
<evidence type="ECO:0000259" key="1">
    <source>
        <dbReference type="SMART" id="SM00881"/>
    </source>
</evidence>
<dbReference type="Pfam" id="PF13380">
    <property type="entry name" value="CoA_binding_2"/>
    <property type="match status" value="1"/>
</dbReference>
<dbReference type="GeneID" id="303183871"/>
<dbReference type="InterPro" id="IPR003781">
    <property type="entry name" value="CoA-bd"/>
</dbReference>
<accession>A0A2N7S099</accession>